<dbReference type="Proteomes" id="UP000606974">
    <property type="component" value="Unassembled WGS sequence"/>
</dbReference>
<gene>
    <name evidence="2" type="ORF">GJ744_007109</name>
</gene>
<keyword evidence="3" id="KW-1185">Reference proteome</keyword>
<organism evidence="2 3">
    <name type="scientific">Endocarpon pusillum</name>
    <dbReference type="NCBI Taxonomy" id="364733"/>
    <lineage>
        <taxon>Eukaryota</taxon>
        <taxon>Fungi</taxon>
        <taxon>Dikarya</taxon>
        <taxon>Ascomycota</taxon>
        <taxon>Pezizomycotina</taxon>
        <taxon>Eurotiomycetes</taxon>
        <taxon>Chaetothyriomycetidae</taxon>
        <taxon>Verrucariales</taxon>
        <taxon>Verrucariaceae</taxon>
        <taxon>Endocarpon</taxon>
    </lineage>
</organism>
<dbReference type="AlphaFoldDB" id="A0A8H7A7U7"/>
<evidence type="ECO:0000313" key="3">
    <source>
        <dbReference type="Proteomes" id="UP000606974"/>
    </source>
</evidence>
<accession>A0A8H7A7U7</accession>
<dbReference type="EMBL" id="JAACFV010000338">
    <property type="protein sequence ID" value="KAF7502111.1"/>
    <property type="molecule type" value="Genomic_DNA"/>
</dbReference>
<reference evidence="2" key="1">
    <citation type="submission" date="2020-02" db="EMBL/GenBank/DDBJ databases">
        <authorList>
            <person name="Palmer J.M."/>
        </authorList>
    </citation>
    <scope>NUCLEOTIDE SEQUENCE</scope>
    <source>
        <strain evidence="2">EPUS1.4</strain>
        <tissue evidence="2">Thallus</tissue>
    </source>
</reference>
<comment type="caution">
    <text evidence="2">The sequence shown here is derived from an EMBL/GenBank/DDBJ whole genome shotgun (WGS) entry which is preliminary data.</text>
</comment>
<sequence length="94" mass="9662">MPRRQASASASAPASAPASAAASAPASAAASAPASAPASASYRYSISQRVSVLVLQVEGLSWQAIEQKTGVKHTAQSYIRKKAKQHGFKPEIDP</sequence>
<dbReference type="OrthoDB" id="5415741at2759"/>
<protein>
    <submittedName>
        <fullName evidence="2">Uncharacterized protein</fullName>
    </submittedName>
</protein>
<proteinExistence type="predicted"/>
<evidence type="ECO:0000313" key="2">
    <source>
        <dbReference type="EMBL" id="KAF7502111.1"/>
    </source>
</evidence>
<evidence type="ECO:0000256" key="1">
    <source>
        <dbReference type="SAM" id="MobiDB-lite"/>
    </source>
</evidence>
<name>A0A8H7A7U7_9EURO</name>
<feature type="region of interest" description="Disordered" evidence="1">
    <location>
        <begin position="1"/>
        <end position="30"/>
    </location>
</feature>